<keyword evidence="10 13" id="KW-0472">Membrane</keyword>
<dbReference type="EMBL" id="FNYO01000002">
    <property type="protein sequence ID" value="SEI39808.1"/>
    <property type="molecule type" value="Genomic_DNA"/>
</dbReference>
<evidence type="ECO:0000256" key="11">
    <source>
        <dbReference type="ARBA" id="ARBA00023303"/>
    </source>
</evidence>
<dbReference type="Gene3D" id="1.20.120.350">
    <property type="entry name" value="Voltage-gated potassium channels. Chain C"/>
    <property type="match status" value="1"/>
</dbReference>
<dbReference type="GO" id="GO:0008076">
    <property type="term" value="C:voltage-gated potassium channel complex"/>
    <property type="evidence" value="ECO:0007669"/>
    <property type="project" value="InterPro"/>
</dbReference>
<keyword evidence="4 13" id="KW-0812">Transmembrane</keyword>
<feature type="transmembrane region" description="Helical" evidence="13">
    <location>
        <begin position="120"/>
        <end position="141"/>
    </location>
</feature>
<dbReference type="AlphaFoldDB" id="A0A1H6Q7R6"/>
<keyword evidence="7" id="KW-0630">Potassium</keyword>
<feature type="transmembrane region" description="Helical" evidence="13">
    <location>
        <begin position="90"/>
        <end position="108"/>
    </location>
</feature>
<feature type="region of interest" description="Disordered" evidence="12">
    <location>
        <begin position="19"/>
        <end position="43"/>
    </location>
</feature>
<evidence type="ECO:0000259" key="14">
    <source>
        <dbReference type="Pfam" id="PF00520"/>
    </source>
</evidence>
<evidence type="ECO:0000256" key="10">
    <source>
        <dbReference type="ARBA" id="ARBA00023136"/>
    </source>
</evidence>
<sequence>MIAGHGCQTSATFFSIVKQDARQPTSSRPGAAKRRSEHGQEKLARAPLPRRFLQRHAGRQFDIALLLAIFASLVVVMLDSVPGYDRYGELFYALEWGFTMLFAAEYLLRIAIHPRPSHYIFSFYGVVDLLAVLPAVLALLLPEAQYLLIIRVMRMLRVFRVLKLLPYLSQANFLLVALRGSRQKIIVFLFSVTTLMIVFGTLMYVIEGSEHGFTSIPASIYWAVVTMTTVSYGDMTPKTPLGQALATLVMITAELASAMQSERLQRICPTCEKSAHEPDAAYCSRCGNALFPRHPESAAGEAPRG</sequence>
<protein>
    <submittedName>
        <fullName evidence="15">Voltage-gated potassium channel</fullName>
    </submittedName>
</protein>
<keyword evidence="2" id="KW-0813">Transport</keyword>
<keyword evidence="3" id="KW-0633">Potassium transport</keyword>
<keyword evidence="6" id="KW-0851">Voltage-gated channel</keyword>
<dbReference type="PANTHER" id="PTHR11537:SF254">
    <property type="entry name" value="POTASSIUM VOLTAGE-GATED CHANNEL PROTEIN SHAB"/>
    <property type="match status" value="1"/>
</dbReference>
<dbReference type="STRING" id="170623.SAMN04244579_00219"/>
<evidence type="ECO:0000256" key="7">
    <source>
        <dbReference type="ARBA" id="ARBA00022958"/>
    </source>
</evidence>
<dbReference type="InterPro" id="IPR027359">
    <property type="entry name" value="Volt_channel_dom_sf"/>
</dbReference>
<name>A0A1H6Q7R6_9GAMM</name>
<feature type="transmembrane region" description="Helical" evidence="13">
    <location>
        <begin position="212"/>
        <end position="233"/>
    </location>
</feature>
<evidence type="ECO:0000256" key="9">
    <source>
        <dbReference type="ARBA" id="ARBA00023065"/>
    </source>
</evidence>
<evidence type="ECO:0000256" key="13">
    <source>
        <dbReference type="SAM" id="Phobius"/>
    </source>
</evidence>
<feature type="transmembrane region" description="Helical" evidence="13">
    <location>
        <begin position="161"/>
        <end position="178"/>
    </location>
</feature>
<comment type="subcellular location">
    <subcellularLocation>
        <location evidence="1">Membrane</location>
        <topology evidence="1">Multi-pass membrane protein</topology>
    </subcellularLocation>
</comment>
<proteinExistence type="predicted"/>
<dbReference type="Proteomes" id="UP000199005">
    <property type="component" value="Unassembled WGS sequence"/>
</dbReference>
<evidence type="ECO:0000256" key="8">
    <source>
        <dbReference type="ARBA" id="ARBA00022989"/>
    </source>
</evidence>
<dbReference type="SUPFAM" id="SSF81324">
    <property type="entry name" value="Voltage-gated potassium channels"/>
    <property type="match status" value="1"/>
</dbReference>
<dbReference type="Gene3D" id="1.10.287.70">
    <property type="match status" value="1"/>
</dbReference>
<gene>
    <name evidence="15" type="ORF">SAMN04244579_00219</name>
</gene>
<dbReference type="PRINTS" id="PR00169">
    <property type="entry name" value="KCHANNEL"/>
</dbReference>
<dbReference type="PANTHER" id="PTHR11537">
    <property type="entry name" value="VOLTAGE-GATED POTASSIUM CHANNEL"/>
    <property type="match status" value="1"/>
</dbReference>
<evidence type="ECO:0000256" key="5">
    <source>
        <dbReference type="ARBA" id="ARBA00022826"/>
    </source>
</evidence>
<dbReference type="InterPro" id="IPR005821">
    <property type="entry name" value="Ion_trans_dom"/>
</dbReference>
<evidence type="ECO:0000256" key="1">
    <source>
        <dbReference type="ARBA" id="ARBA00004141"/>
    </source>
</evidence>
<evidence type="ECO:0000256" key="4">
    <source>
        <dbReference type="ARBA" id="ARBA00022692"/>
    </source>
</evidence>
<accession>A0A1H6Q7R6</accession>
<keyword evidence="8 13" id="KW-1133">Transmembrane helix</keyword>
<feature type="domain" description="Ion transport" evidence="14">
    <location>
        <begin position="60"/>
        <end position="250"/>
    </location>
</feature>
<evidence type="ECO:0000256" key="2">
    <source>
        <dbReference type="ARBA" id="ARBA00022448"/>
    </source>
</evidence>
<evidence type="ECO:0000313" key="15">
    <source>
        <dbReference type="EMBL" id="SEI39808.1"/>
    </source>
</evidence>
<feature type="transmembrane region" description="Helical" evidence="13">
    <location>
        <begin position="185"/>
        <end position="206"/>
    </location>
</feature>
<organism evidence="15 16">
    <name type="scientific">Azotobacter beijerinckii</name>
    <dbReference type="NCBI Taxonomy" id="170623"/>
    <lineage>
        <taxon>Bacteria</taxon>
        <taxon>Pseudomonadati</taxon>
        <taxon>Pseudomonadota</taxon>
        <taxon>Gammaproteobacteria</taxon>
        <taxon>Pseudomonadales</taxon>
        <taxon>Pseudomonadaceae</taxon>
        <taxon>Azotobacter</taxon>
    </lineage>
</organism>
<evidence type="ECO:0000313" key="16">
    <source>
        <dbReference type="Proteomes" id="UP000199005"/>
    </source>
</evidence>
<reference evidence="15 16" key="1">
    <citation type="submission" date="2016-10" db="EMBL/GenBank/DDBJ databases">
        <authorList>
            <person name="de Groot N.N."/>
        </authorList>
    </citation>
    <scope>NUCLEOTIDE SEQUENCE [LARGE SCALE GENOMIC DNA]</scope>
    <source>
        <strain evidence="15 16">DSM 1041</strain>
    </source>
</reference>
<keyword evidence="11 15" id="KW-0407">Ion channel</keyword>
<dbReference type="Pfam" id="PF00520">
    <property type="entry name" value="Ion_trans"/>
    <property type="match status" value="1"/>
</dbReference>
<feature type="transmembrane region" description="Helical" evidence="13">
    <location>
        <begin position="61"/>
        <end position="78"/>
    </location>
</feature>
<keyword evidence="9" id="KW-0406">Ion transport</keyword>
<dbReference type="InterPro" id="IPR028325">
    <property type="entry name" value="VG_K_chnl"/>
</dbReference>
<evidence type="ECO:0000256" key="12">
    <source>
        <dbReference type="SAM" id="MobiDB-lite"/>
    </source>
</evidence>
<evidence type="ECO:0000256" key="3">
    <source>
        <dbReference type="ARBA" id="ARBA00022538"/>
    </source>
</evidence>
<dbReference type="GO" id="GO:0005249">
    <property type="term" value="F:voltage-gated potassium channel activity"/>
    <property type="evidence" value="ECO:0007669"/>
    <property type="project" value="InterPro"/>
</dbReference>
<dbReference type="GO" id="GO:0001508">
    <property type="term" value="P:action potential"/>
    <property type="evidence" value="ECO:0007669"/>
    <property type="project" value="TreeGrafter"/>
</dbReference>
<keyword evidence="5" id="KW-0631">Potassium channel</keyword>
<evidence type="ECO:0000256" key="6">
    <source>
        <dbReference type="ARBA" id="ARBA00022882"/>
    </source>
</evidence>